<protein>
    <submittedName>
        <fullName evidence="2">Uncharacterized protein YbjT (DUF2867 family)</fullName>
    </submittedName>
</protein>
<dbReference type="PANTHER" id="PTHR47129:SF1">
    <property type="entry name" value="NMRA-LIKE DOMAIN-CONTAINING PROTEIN"/>
    <property type="match status" value="1"/>
</dbReference>
<evidence type="ECO:0000313" key="3">
    <source>
        <dbReference type="Proteomes" id="UP000579153"/>
    </source>
</evidence>
<evidence type="ECO:0000259" key="1">
    <source>
        <dbReference type="Pfam" id="PF13460"/>
    </source>
</evidence>
<gene>
    <name evidence="2" type="ORF">HD596_000682</name>
</gene>
<keyword evidence="3" id="KW-1185">Reference proteome</keyword>
<dbReference type="InterPro" id="IPR016040">
    <property type="entry name" value="NAD(P)-bd_dom"/>
</dbReference>
<feature type="domain" description="NAD(P)-binding" evidence="1">
    <location>
        <begin position="8"/>
        <end position="181"/>
    </location>
</feature>
<sequence length="280" mass="29208">MGFIVTTGATGRLGGRVAALLAAAGIEQRLVSRQADRVAPLAGATAVSAEYGDPGAVRRALEGASTVLFVSASESADRLDRHRTFVDAARDAGVTHLVYISFYGAAPDATFTLARDHWVTEQHIRASGLPFTFLRDNLYADFLPGMAGEDGVIRGPAGQGRVAAVAQDDIAEAAAAVLLDPGAHEGATYDLTGPQALTLDEVAAALTRATGRTITYHPETVEEAYESRRGYNAPGWQVAAWVSTYEAIAAGELEGVSDGIPTLTGHPATTFEELLAKGQG</sequence>
<dbReference type="CDD" id="cd05269">
    <property type="entry name" value="TMR_SDR_a"/>
    <property type="match status" value="1"/>
</dbReference>
<dbReference type="InterPro" id="IPR052718">
    <property type="entry name" value="NmrA-type_oxidoreductase"/>
</dbReference>
<dbReference type="SUPFAM" id="SSF51735">
    <property type="entry name" value="NAD(P)-binding Rossmann-fold domains"/>
    <property type="match status" value="1"/>
</dbReference>
<dbReference type="Pfam" id="PF13460">
    <property type="entry name" value="NAD_binding_10"/>
    <property type="match status" value="1"/>
</dbReference>
<dbReference type="PANTHER" id="PTHR47129">
    <property type="entry name" value="QUINONE OXIDOREDUCTASE 2"/>
    <property type="match status" value="1"/>
</dbReference>
<comment type="caution">
    <text evidence="2">The sequence shown here is derived from an EMBL/GenBank/DDBJ whole genome shotgun (WGS) entry which is preliminary data.</text>
</comment>
<organism evidence="2 3">
    <name type="scientific">Nonomuraea jabiensis</name>
    <dbReference type="NCBI Taxonomy" id="882448"/>
    <lineage>
        <taxon>Bacteria</taxon>
        <taxon>Bacillati</taxon>
        <taxon>Actinomycetota</taxon>
        <taxon>Actinomycetes</taxon>
        <taxon>Streptosporangiales</taxon>
        <taxon>Streptosporangiaceae</taxon>
        <taxon>Nonomuraea</taxon>
    </lineage>
</organism>
<name>A0A7W9FYL2_9ACTN</name>
<proteinExistence type="predicted"/>
<evidence type="ECO:0000313" key="2">
    <source>
        <dbReference type="EMBL" id="MBB5773926.1"/>
    </source>
</evidence>
<dbReference type="RefSeq" id="WP_185067824.1">
    <property type="nucleotide sequence ID" value="NZ_JACHMB010000001.1"/>
</dbReference>
<dbReference type="InterPro" id="IPR036291">
    <property type="entry name" value="NAD(P)-bd_dom_sf"/>
</dbReference>
<dbReference type="Gene3D" id="3.40.50.720">
    <property type="entry name" value="NAD(P)-binding Rossmann-like Domain"/>
    <property type="match status" value="1"/>
</dbReference>
<dbReference type="Gene3D" id="3.90.25.10">
    <property type="entry name" value="UDP-galactose 4-epimerase, domain 1"/>
    <property type="match status" value="1"/>
</dbReference>
<reference evidence="2 3" key="1">
    <citation type="submission" date="2020-08" db="EMBL/GenBank/DDBJ databases">
        <title>Sequencing the genomes of 1000 actinobacteria strains.</title>
        <authorList>
            <person name="Klenk H.-P."/>
        </authorList>
    </citation>
    <scope>NUCLEOTIDE SEQUENCE [LARGE SCALE GENOMIC DNA]</scope>
    <source>
        <strain evidence="2 3">DSM 45507</strain>
    </source>
</reference>
<dbReference type="EMBL" id="JACHMB010000001">
    <property type="protein sequence ID" value="MBB5773926.1"/>
    <property type="molecule type" value="Genomic_DNA"/>
</dbReference>
<dbReference type="Proteomes" id="UP000579153">
    <property type="component" value="Unassembled WGS sequence"/>
</dbReference>
<dbReference type="AlphaFoldDB" id="A0A7W9FYL2"/>
<accession>A0A7W9FYL2</accession>